<dbReference type="InterPro" id="IPR036396">
    <property type="entry name" value="Cyt_P450_sf"/>
</dbReference>
<evidence type="ECO:0000313" key="7">
    <source>
        <dbReference type="EMBL" id="KAF4508626.1"/>
    </source>
</evidence>
<evidence type="ECO:0000313" key="8">
    <source>
        <dbReference type="Proteomes" id="UP000557566"/>
    </source>
</evidence>
<keyword evidence="8" id="KW-1185">Reference proteome</keyword>
<feature type="region of interest" description="Disordered" evidence="6">
    <location>
        <begin position="1"/>
        <end position="67"/>
    </location>
</feature>
<keyword evidence="1 5" id="KW-0479">Metal-binding</keyword>
<accession>A0A8H4V5M5</accession>
<evidence type="ECO:0000256" key="5">
    <source>
        <dbReference type="PIRSR" id="PIRSR619791-2"/>
    </source>
</evidence>
<evidence type="ECO:0008006" key="9">
    <source>
        <dbReference type="Google" id="ProtNLM"/>
    </source>
</evidence>
<dbReference type="PRINTS" id="PR00457">
    <property type="entry name" value="ANPEROXIDASE"/>
</dbReference>
<dbReference type="EMBL" id="JAAVMX010000005">
    <property type="protein sequence ID" value="KAF4508626.1"/>
    <property type="molecule type" value="Genomic_DNA"/>
</dbReference>
<evidence type="ECO:0000256" key="4">
    <source>
        <dbReference type="ARBA" id="ARBA00023004"/>
    </source>
</evidence>
<dbReference type="OrthoDB" id="823504at2759"/>
<protein>
    <recommendedName>
        <fullName evidence="9">Heme peroxidase</fullName>
    </recommendedName>
</protein>
<dbReference type="SUPFAM" id="SSF48113">
    <property type="entry name" value="Heme-dependent peroxidases"/>
    <property type="match status" value="1"/>
</dbReference>
<evidence type="ECO:0000256" key="3">
    <source>
        <dbReference type="ARBA" id="ARBA00023002"/>
    </source>
</evidence>
<dbReference type="InterPro" id="IPR034812">
    <property type="entry name" value="Ppo-like_N"/>
</dbReference>
<dbReference type="CDD" id="cd09817">
    <property type="entry name" value="linoleate_diol_synthase_like"/>
    <property type="match status" value="1"/>
</dbReference>
<dbReference type="Gene3D" id="1.10.640.10">
    <property type="entry name" value="Haem peroxidase domain superfamily, animal type"/>
    <property type="match status" value="1"/>
</dbReference>
<dbReference type="GO" id="GO:0051213">
    <property type="term" value="F:dioxygenase activity"/>
    <property type="evidence" value="ECO:0007669"/>
    <property type="project" value="UniProtKB-KW"/>
</dbReference>
<comment type="caution">
    <text evidence="7">The sequence shown here is derived from an EMBL/GenBank/DDBJ whole genome shotgun (WGS) entry which is preliminary data.</text>
</comment>
<dbReference type="PANTHER" id="PTHR11903:SF13">
    <property type="entry name" value="LINOLEATE 10R-LIPOXYGENASE"/>
    <property type="match status" value="1"/>
</dbReference>
<dbReference type="PANTHER" id="PTHR11903">
    <property type="entry name" value="PROSTAGLANDIN G/H SYNTHASE"/>
    <property type="match status" value="1"/>
</dbReference>
<evidence type="ECO:0000256" key="1">
    <source>
        <dbReference type="ARBA" id="ARBA00022723"/>
    </source>
</evidence>
<feature type="compositionally biased region" description="Basic and acidic residues" evidence="6">
    <location>
        <begin position="1"/>
        <end position="11"/>
    </location>
</feature>
<dbReference type="GO" id="GO:0020037">
    <property type="term" value="F:heme binding"/>
    <property type="evidence" value="ECO:0007669"/>
    <property type="project" value="InterPro"/>
</dbReference>
<feature type="compositionally biased region" description="Low complexity" evidence="6">
    <location>
        <begin position="12"/>
        <end position="27"/>
    </location>
</feature>
<evidence type="ECO:0000256" key="6">
    <source>
        <dbReference type="SAM" id="MobiDB-lite"/>
    </source>
</evidence>
<dbReference type="InterPro" id="IPR037120">
    <property type="entry name" value="Haem_peroxidase_sf_animal"/>
</dbReference>
<gene>
    <name evidence="7" type="ORF">G6O67_004977</name>
</gene>
<dbReference type="AlphaFoldDB" id="A0A8H4V5M5"/>
<dbReference type="SUPFAM" id="SSF48264">
    <property type="entry name" value="Cytochrome P450"/>
    <property type="match status" value="1"/>
</dbReference>
<sequence>MSPGEERRAEAARNGARNAHNGARNGAQNDNGIVQTNGARVNGHRHSSSGVNKDGKPPTASRKPAMGETWALSHYRQASRRPLPTEMGDGSYRALLKRPTLVQDLRSIGWRDLVTLKDLVKAKLKGETQADDKTMVMERTIQLVATMPNRSTRQEVLTNVLIEQLWSSLDHPPLLYMGDEFRYRQPDGSNNNPLMPRLGAAGTPYSRTVKPGKANLGALPDPETVYEAVMARDGFKRNPNNVSSILWYWATIIIHDLFSTNIKDGNQNDSSSYLDLSPLYGSSKEAVDSIRTFKDGMMKPDTFADKRLIGNPPGVCIILVMLNRFHNHVAGNLAAINEHNRFPRPAPGLGGEAEAEAAAWRKHDEDLFQTARLITSGLYINITLVDYVRNIINLNRVDTTWTLDPRQEMGVATGTAKGAESGVGNVVSAEFNLCYRWHSCISEMDEAWIEDFYKQLLGDDYGEMNLQALMGGLKKFVMSIPPNPAHRTFGGFSRGPDGRFNDDDLAGCIATAIEQPGGAFGARNVPRIMKPVELLGIVRGRKWNLAGLNEFRKHFGLKAYATFEDINSDPAVAESLRNLYQHPDNVELYPGIVAEEGKTPMVPGVGIAPTYTISRVVLSDAVSLVRGDRHYTTDYHPGYLTQWGYNEANYDLGINNGCVFYKLFIRAFPNHFKQDSVYAHYPMVVPLENRKILANIGRLQRFSFERPRFVAPFVTVSSLAGITHILGTPERYPVNWKEGLDQLMGHGGRGSAQGHDRKHLDALVYRDAWKPSIKAFYAMIAQRLLEEKSRRIAGKTQCDVVRDVGNLAHTHFVARMFNLPLKSSENPKGVFSEQELYAALTTLFMTVFHDLDPVKSFPLRQKAKELASQLGGIVETNVKISTMLGTTGLFTGRPKDKTLSAYGVNLIKGLSKAGLKPHDIAWAQILPTAGALVPSEAQLFAQAVDFYLSPQGEPHIDEIYRLASQGSSDDADALLLGYALEGVRLSGPPGFVRKASEADSFAEEDGRQVEIGAGDRVFVSFDSAARDKIHFPSPETVNPRRPIDSYVHYGAEPLTSLGKDVSQIGLVELFRALFRKKGLRRVPGPQGTLKKVPGPGGYGTFLTEDWGDFWPFPTSMKVMWDD</sequence>
<dbReference type="GO" id="GO:0016705">
    <property type="term" value="F:oxidoreductase activity, acting on paired donors, with incorporation or reduction of molecular oxygen"/>
    <property type="evidence" value="ECO:0007669"/>
    <property type="project" value="InterPro"/>
</dbReference>
<feature type="compositionally biased region" description="Polar residues" evidence="6">
    <location>
        <begin position="28"/>
        <end position="39"/>
    </location>
</feature>
<keyword evidence="5" id="KW-0349">Heme</keyword>
<dbReference type="PROSITE" id="PS50292">
    <property type="entry name" value="PEROXIDASE_3"/>
    <property type="match status" value="1"/>
</dbReference>
<dbReference type="Pfam" id="PF03098">
    <property type="entry name" value="An_peroxidase"/>
    <property type="match status" value="2"/>
</dbReference>
<dbReference type="Proteomes" id="UP000557566">
    <property type="component" value="Unassembled WGS sequence"/>
</dbReference>
<keyword evidence="4 5" id="KW-0408">Iron</keyword>
<dbReference type="InterPro" id="IPR010255">
    <property type="entry name" value="Haem_peroxidase_sf"/>
</dbReference>
<feature type="binding site" description="axial binding residue" evidence="5">
    <location>
        <position position="438"/>
    </location>
    <ligand>
        <name>heme b</name>
        <dbReference type="ChEBI" id="CHEBI:60344"/>
    </ligand>
    <ligandPart>
        <name>Fe</name>
        <dbReference type="ChEBI" id="CHEBI:18248"/>
    </ligandPart>
</feature>
<dbReference type="InterPro" id="IPR050783">
    <property type="entry name" value="Oxylipin_biosynth_metab"/>
</dbReference>
<dbReference type="Gene3D" id="1.10.630.10">
    <property type="entry name" value="Cytochrome P450"/>
    <property type="match status" value="1"/>
</dbReference>
<name>A0A8H4V5M5_9HYPO</name>
<keyword evidence="2" id="KW-0223">Dioxygenase</keyword>
<dbReference type="GO" id="GO:0004601">
    <property type="term" value="F:peroxidase activity"/>
    <property type="evidence" value="ECO:0007669"/>
    <property type="project" value="InterPro"/>
</dbReference>
<dbReference type="GO" id="GO:0006979">
    <property type="term" value="P:response to oxidative stress"/>
    <property type="evidence" value="ECO:0007669"/>
    <property type="project" value="InterPro"/>
</dbReference>
<proteinExistence type="predicted"/>
<keyword evidence="3" id="KW-0560">Oxidoreductase</keyword>
<organism evidence="7 8">
    <name type="scientific">Ophiocordyceps sinensis</name>
    <dbReference type="NCBI Taxonomy" id="72228"/>
    <lineage>
        <taxon>Eukaryota</taxon>
        <taxon>Fungi</taxon>
        <taxon>Dikarya</taxon>
        <taxon>Ascomycota</taxon>
        <taxon>Pezizomycotina</taxon>
        <taxon>Sordariomycetes</taxon>
        <taxon>Hypocreomycetidae</taxon>
        <taxon>Hypocreales</taxon>
        <taxon>Ophiocordycipitaceae</taxon>
        <taxon>Ophiocordyceps</taxon>
    </lineage>
</organism>
<dbReference type="GO" id="GO:0004497">
    <property type="term" value="F:monooxygenase activity"/>
    <property type="evidence" value="ECO:0007669"/>
    <property type="project" value="InterPro"/>
</dbReference>
<dbReference type="GO" id="GO:0006631">
    <property type="term" value="P:fatty acid metabolic process"/>
    <property type="evidence" value="ECO:0007669"/>
    <property type="project" value="UniProtKB-ARBA"/>
</dbReference>
<reference evidence="7 8" key="1">
    <citation type="journal article" date="2020" name="Genome Biol. Evol.">
        <title>A new high-quality draft genome assembly of the Chinese cordyceps Ophiocordyceps sinensis.</title>
        <authorList>
            <person name="Shu R."/>
            <person name="Zhang J."/>
            <person name="Meng Q."/>
            <person name="Zhang H."/>
            <person name="Zhou G."/>
            <person name="Li M."/>
            <person name="Wu P."/>
            <person name="Zhao Y."/>
            <person name="Chen C."/>
            <person name="Qin Q."/>
        </authorList>
    </citation>
    <scope>NUCLEOTIDE SEQUENCE [LARGE SCALE GENOMIC DNA]</scope>
    <source>
        <strain evidence="7 8">IOZ07</strain>
    </source>
</reference>
<dbReference type="CDD" id="cd20612">
    <property type="entry name" value="CYP_LDS-like_C"/>
    <property type="match status" value="1"/>
</dbReference>
<dbReference type="InterPro" id="IPR019791">
    <property type="entry name" value="Haem_peroxidase_animal"/>
</dbReference>
<dbReference type="GO" id="GO:0005506">
    <property type="term" value="F:iron ion binding"/>
    <property type="evidence" value="ECO:0007669"/>
    <property type="project" value="InterPro"/>
</dbReference>
<evidence type="ECO:0000256" key="2">
    <source>
        <dbReference type="ARBA" id="ARBA00022964"/>
    </source>
</evidence>